<comment type="caution">
    <text evidence="11">The sequence shown here is derived from an EMBL/GenBank/DDBJ whole genome shotgun (WGS) entry which is preliminary data.</text>
</comment>
<evidence type="ECO:0000256" key="1">
    <source>
        <dbReference type="ARBA" id="ARBA00004875"/>
    </source>
</evidence>
<dbReference type="GO" id="GO:0046316">
    <property type="term" value="F:gluconokinase activity"/>
    <property type="evidence" value="ECO:0007669"/>
    <property type="project" value="UniProtKB-EC"/>
</dbReference>
<evidence type="ECO:0000256" key="10">
    <source>
        <dbReference type="SAM" id="MobiDB-lite"/>
    </source>
</evidence>
<gene>
    <name evidence="11" type="ORF">KVV02_003188</name>
</gene>
<dbReference type="PANTHER" id="PTHR43442:SF3">
    <property type="entry name" value="GLUCONOKINASE-RELATED"/>
    <property type="match status" value="1"/>
</dbReference>
<dbReference type="AlphaFoldDB" id="A0A9P8CWQ9"/>
<protein>
    <recommendedName>
        <fullName evidence="3">gluconokinase</fullName>
        <ecNumber evidence="3">2.7.1.12</ecNumber>
    </recommendedName>
    <alternativeName>
        <fullName evidence="8">Gluconate kinase</fullName>
    </alternativeName>
</protein>
<feature type="compositionally biased region" description="Low complexity" evidence="10">
    <location>
        <begin position="133"/>
        <end position="145"/>
    </location>
</feature>
<keyword evidence="7" id="KW-0067">ATP-binding</keyword>
<sequence length="1161" mass="126306">MAMFEGHPNPDPNEVSDIDHFFSMNTSGQYCDFPKAKLSTGFVVLSETALLDIFYRHQEHCQDPSSEEAARVRYTTAELKDALRPTSSSQPTPAAVRGNAARRLALSQQAQTPVGLAPLQINRKQPEHQQSNQTPTQEQEQGQGLERPLRSLLEPLSTRLSSHSLSQVGDISSSPSPSTSASMSQLSSPAGSQQGDSGKKKYRHRKKKHRPVTSALHGKIGASQTTKPKITPTTQHSPHSGTLDADHHSDSEPDDQAQLKPSDDVSDTPSQDMALPEVSEQQLLVEVQTETQTRTQTLLQGSTELVTLRETETMISSARTTDSVLSPVQEAYESGEDGSDDSLTLPLPQASATLEDISSDEKAMYPEIECGQRIPESQSIAAPESTSDAFSASFEEQDHHFDIFEQTQELDFEELASYPKSQGTPSPPQSASPSSPNSPISLDSPTMPINFKTGSPTLDLGSVSQQSVGEQSPVVASVSKEQSSMSGEESDEQEVWHPSLQSARSSNGSESPSESRPGPSSMVTLEYDNSDEAPVTQAFSQRFESPPVTGSLFSLDKERDRNERASTDKEVPSGVRINRRASRARSTSTPEATGVHIPEVTVTQRGRSNVNTTEVTAKGRRLLRHQRTPEPTVEIEVPSRKAESGHSSSPTGSPPGSQSLAFVNIPTATNTRNKDAKNNRAPSKDLDDSEYTAPDELDDGSHNSNSERSESDSSDGHSSDSTEEEAFNGATRPGSNGQSFKAHQVFYEATVGAANKPFSRIAKGAQGTEKNGDRDEDSTRHGPVDDHEATTRDDSDDSDNSDATPVLSRKRLRMAPPASSPISTSRARNTRQDTSRVISSSPSLRAASTPDFEMDQVIEDHLADQPEQKAEMTLQSEDDESDDEWDVRRLKRIWKKYNVSWPLRDRRAENEAKKNGTFQFVPEPYSMDFIFGTALPLPKSANVKLFGEQALFIKDISILHSFVNTPVPSSNTVSRVSMSLTTGPLPPLTLVIMGVSGVGKTSVAQALVSETHWVFQEGDELHPTANVAKMAAGHPLDDDDRWPWLDRVSEWIGAQEIAGRGAVVTCSALKRVYRDLVRDGHPSVRFVHLVASEEVLTDRVTHRQGHYMPASLLHSQLDVLEPLGSDELGVKVETVGKPQVVAARALEALCALEATLGSGQI</sequence>
<comment type="catalytic activity">
    <reaction evidence="9">
        <text>D-gluconate + ATP = 6-phospho-D-gluconate + ADP + H(+)</text>
        <dbReference type="Rhea" id="RHEA:19433"/>
        <dbReference type="ChEBI" id="CHEBI:15378"/>
        <dbReference type="ChEBI" id="CHEBI:18391"/>
        <dbReference type="ChEBI" id="CHEBI:30616"/>
        <dbReference type="ChEBI" id="CHEBI:58759"/>
        <dbReference type="ChEBI" id="CHEBI:456216"/>
        <dbReference type="EC" id="2.7.1.12"/>
    </reaction>
</comment>
<dbReference type="InterPro" id="IPR006001">
    <property type="entry name" value="Therm_gnt_kin"/>
</dbReference>
<comment type="pathway">
    <text evidence="1">Carbohydrate acid metabolism; D-gluconate degradation.</text>
</comment>
<feature type="compositionally biased region" description="Low complexity" evidence="10">
    <location>
        <begin position="224"/>
        <end position="235"/>
    </location>
</feature>
<dbReference type="EMBL" id="JAIFTL010000145">
    <property type="protein sequence ID" value="KAG9322462.1"/>
    <property type="molecule type" value="Genomic_DNA"/>
</dbReference>
<organism evidence="11 12">
    <name type="scientific">Mortierella alpina</name>
    <name type="common">Oleaginous fungus</name>
    <name type="synonym">Mortierella renispora</name>
    <dbReference type="NCBI Taxonomy" id="64518"/>
    <lineage>
        <taxon>Eukaryota</taxon>
        <taxon>Fungi</taxon>
        <taxon>Fungi incertae sedis</taxon>
        <taxon>Mucoromycota</taxon>
        <taxon>Mortierellomycotina</taxon>
        <taxon>Mortierellomycetes</taxon>
        <taxon>Mortierellales</taxon>
        <taxon>Mortierellaceae</taxon>
        <taxon>Mortierella</taxon>
    </lineage>
</organism>
<feature type="region of interest" description="Disordered" evidence="10">
    <location>
        <begin position="160"/>
        <end position="273"/>
    </location>
</feature>
<evidence type="ECO:0000313" key="11">
    <source>
        <dbReference type="EMBL" id="KAG9322462.1"/>
    </source>
</evidence>
<feature type="compositionally biased region" description="Acidic residues" evidence="10">
    <location>
        <begin position="687"/>
        <end position="698"/>
    </location>
</feature>
<keyword evidence="4" id="KW-0808">Transferase</keyword>
<feature type="compositionally biased region" description="Basic and acidic residues" evidence="10">
    <location>
        <begin position="672"/>
        <end position="686"/>
    </location>
</feature>
<dbReference type="Proteomes" id="UP000717515">
    <property type="component" value="Unassembled WGS sequence"/>
</dbReference>
<feature type="region of interest" description="Disordered" evidence="10">
    <location>
        <begin position="412"/>
        <end position="851"/>
    </location>
</feature>
<dbReference type="EC" id="2.7.1.12" evidence="3"/>
<dbReference type="SUPFAM" id="SSF52540">
    <property type="entry name" value="P-loop containing nucleoside triphosphate hydrolases"/>
    <property type="match status" value="1"/>
</dbReference>
<name>A0A9P8CWQ9_MORAP</name>
<dbReference type="GO" id="GO:0005737">
    <property type="term" value="C:cytoplasm"/>
    <property type="evidence" value="ECO:0007669"/>
    <property type="project" value="TreeGrafter"/>
</dbReference>
<dbReference type="GO" id="GO:0005524">
    <property type="term" value="F:ATP binding"/>
    <property type="evidence" value="ECO:0007669"/>
    <property type="project" value="UniProtKB-KW"/>
</dbReference>
<proteinExistence type="inferred from homology"/>
<evidence type="ECO:0000256" key="3">
    <source>
        <dbReference type="ARBA" id="ARBA00012054"/>
    </source>
</evidence>
<evidence type="ECO:0000256" key="9">
    <source>
        <dbReference type="ARBA" id="ARBA00048090"/>
    </source>
</evidence>
<dbReference type="NCBIfam" id="TIGR01313">
    <property type="entry name" value="therm_gnt_kin"/>
    <property type="match status" value="1"/>
</dbReference>
<feature type="compositionally biased region" description="Low complexity" evidence="10">
    <location>
        <begin position="502"/>
        <end position="521"/>
    </location>
</feature>
<feature type="region of interest" description="Disordered" evidence="10">
    <location>
        <begin position="124"/>
        <end position="145"/>
    </location>
</feature>
<dbReference type="FunFam" id="3.40.50.300:FF:000522">
    <property type="entry name" value="Gluconokinase"/>
    <property type="match status" value="1"/>
</dbReference>
<dbReference type="InterPro" id="IPR027417">
    <property type="entry name" value="P-loop_NTPase"/>
</dbReference>
<feature type="compositionally biased region" description="Basic and acidic residues" evidence="10">
    <location>
        <begin position="770"/>
        <end position="793"/>
    </location>
</feature>
<evidence type="ECO:0000256" key="8">
    <source>
        <dbReference type="ARBA" id="ARBA00029835"/>
    </source>
</evidence>
<feature type="compositionally biased region" description="Basic residues" evidence="10">
    <location>
        <begin position="200"/>
        <end position="211"/>
    </location>
</feature>
<feature type="compositionally biased region" description="Polar residues" evidence="10">
    <location>
        <begin position="375"/>
        <end position="390"/>
    </location>
</feature>
<dbReference type="Gene3D" id="3.40.50.300">
    <property type="entry name" value="P-loop containing nucleotide triphosphate hydrolases"/>
    <property type="match status" value="1"/>
</dbReference>
<feature type="region of interest" description="Disordered" evidence="10">
    <location>
        <begin position="367"/>
        <end position="399"/>
    </location>
</feature>
<feature type="compositionally biased region" description="Low complexity" evidence="10">
    <location>
        <begin position="431"/>
        <end position="445"/>
    </location>
</feature>
<feature type="compositionally biased region" description="Basic and acidic residues" evidence="10">
    <location>
        <begin position="555"/>
        <end position="571"/>
    </location>
</feature>
<evidence type="ECO:0000256" key="5">
    <source>
        <dbReference type="ARBA" id="ARBA00022741"/>
    </source>
</evidence>
<evidence type="ECO:0000256" key="6">
    <source>
        <dbReference type="ARBA" id="ARBA00022777"/>
    </source>
</evidence>
<evidence type="ECO:0000313" key="12">
    <source>
        <dbReference type="Proteomes" id="UP000717515"/>
    </source>
</evidence>
<feature type="compositionally biased region" description="Low complexity" evidence="10">
    <location>
        <begin position="645"/>
        <end position="659"/>
    </location>
</feature>
<feature type="compositionally biased region" description="Basic and acidic residues" evidence="10">
    <location>
        <begin position="699"/>
        <end position="720"/>
    </location>
</feature>
<feature type="compositionally biased region" description="Low complexity" evidence="10">
    <location>
        <begin position="462"/>
        <end position="475"/>
    </location>
</feature>
<evidence type="ECO:0000256" key="4">
    <source>
        <dbReference type="ARBA" id="ARBA00022679"/>
    </source>
</evidence>
<reference evidence="11" key="1">
    <citation type="submission" date="2021-07" db="EMBL/GenBank/DDBJ databases">
        <title>Draft genome of Mortierella alpina, strain LL118, isolated from an aspen leaf litter sample.</title>
        <authorList>
            <person name="Yang S."/>
            <person name="Vinatzer B.A."/>
        </authorList>
    </citation>
    <scope>NUCLEOTIDE SEQUENCE</scope>
    <source>
        <strain evidence="11">LL118</strain>
    </source>
</reference>
<accession>A0A9P8CWQ9</accession>
<feature type="region of interest" description="Disordered" evidence="10">
    <location>
        <begin position="81"/>
        <end position="100"/>
    </location>
</feature>
<dbReference type="PANTHER" id="PTHR43442">
    <property type="entry name" value="GLUCONOKINASE-RELATED"/>
    <property type="match status" value="1"/>
</dbReference>
<dbReference type="CDD" id="cd02021">
    <property type="entry name" value="GntK"/>
    <property type="match status" value="1"/>
</dbReference>
<keyword evidence="6" id="KW-0418">Kinase</keyword>
<dbReference type="GO" id="GO:0005975">
    <property type="term" value="P:carbohydrate metabolic process"/>
    <property type="evidence" value="ECO:0007669"/>
    <property type="project" value="InterPro"/>
</dbReference>
<keyword evidence="5" id="KW-0547">Nucleotide-binding</keyword>
<feature type="compositionally biased region" description="Polar residues" evidence="10">
    <location>
        <begin position="601"/>
        <end position="615"/>
    </location>
</feature>
<feature type="compositionally biased region" description="Low complexity" evidence="10">
    <location>
        <begin position="584"/>
        <end position="593"/>
    </location>
</feature>
<comment type="similarity">
    <text evidence="2">Belongs to the gluconokinase GntK/GntV family.</text>
</comment>
<feature type="compositionally biased region" description="Low complexity" evidence="10">
    <location>
        <begin position="172"/>
        <end position="192"/>
    </location>
</feature>
<evidence type="ECO:0000256" key="2">
    <source>
        <dbReference type="ARBA" id="ARBA00008420"/>
    </source>
</evidence>
<evidence type="ECO:0000256" key="7">
    <source>
        <dbReference type="ARBA" id="ARBA00022840"/>
    </source>
</evidence>